<feature type="transmembrane region" description="Helical" evidence="1">
    <location>
        <begin position="185"/>
        <end position="205"/>
    </location>
</feature>
<dbReference type="Proteomes" id="UP000646738">
    <property type="component" value="Unassembled WGS sequence"/>
</dbReference>
<feature type="transmembrane region" description="Helical" evidence="1">
    <location>
        <begin position="118"/>
        <end position="137"/>
    </location>
</feature>
<evidence type="ECO:0000313" key="2">
    <source>
        <dbReference type="EMBL" id="GHI56890.1"/>
    </source>
</evidence>
<evidence type="ECO:0000256" key="1">
    <source>
        <dbReference type="SAM" id="Phobius"/>
    </source>
</evidence>
<comment type="caution">
    <text evidence="2">The sequence shown here is derived from an EMBL/GenBank/DDBJ whole genome shotgun (WGS) entry which is preliminary data.</text>
</comment>
<accession>A0ABQ3RM05</accession>
<name>A0ABQ3RM05_STRRR</name>
<feature type="transmembrane region" description="Helical" evidence="1">
    <location>
        <begin position="149"/>
        <end position="165"/>
    </location>
</feature>
<dbReference type="EMBL" id="BNEA01000015">
    <property type="protein sequence ID" value="GHI56890.1"/>
    <property type="molecule type" value="Genomic_DNA"/>
</dbReference>
<keyword evidence="1" id="KW-0472">Membrane</keyword>
<gene>
    <name evidence="2" type="ORF">Srubr_67360</name>
</gene>
<evidence type="ECO:0000313" key="3">
    <source>
        <dbReference type="Proteomes" id="UP000646738"/>
    </source>
</evidence>
<dbReference type="RefSeq" id="WP_189992670.1">
    <property type="nucleotide sequence ID" value="NZ_BNCB01000004.1"/>
</dbReference>
<keyword evidence="1" id="KW-1133">Transmembrane helix</keyword>
<reference evidence="3" key="1">
    <citation type="submission" date="2023-07" db="EMBL/GenBank/DDBJ databases">
        <title>Whole genome shotgun sequence of Streptomyces achromogenes subsp. rubradiris NBRC 14000.</title>
        <authorList>
            <person name="Komaki H."/>
            <person name="Tamura T."/>
        </authorList>
    </citation>
    <scope>NUCLEOTIDE SEQUENCE [LARGE SCALE GENOMIC DNA]</scope>
    <source>
        <strain evidence="3">NBRC 14000</strain>
    </source>
</reference>
<organism evidence="2 3">
    <name type="scientific">Streptomyces rubradiris</name>
    <name type="common">Streptomyces achromogenes subsp. rubradiris</name>
    <dbReference type="NCBI Taxonomy" id="285531"/>
    <lineage>
        <taxon>Bacteria</taxon>
        <taxon>Bacillati</taxon>
        <taxon>Actinomycetota</taxon>
        <taxon>Actinomycetes</taxon>
        <taxon>Kitasatosporales</taxon>
        <taxon>Streptomycetaceae</taxon>
        <taxon>Streptomyces</taxon>
    </lineage>
</organism>
<keyword evidence="1" id="KW-0812">Transmembrane</keyword>
<proteinExistence type="predicted"/>
<protein>
    <submittedName>
        <fullName evidence="2">ABC transporter</fullName>
    </submittedName>
</protein>
<feature type="transmembrane region" description="Helical" evidence="1">
    <location>
        <begin position="86"/>
        <end position="106"/>
    </location>
</feature>
<keyword evidence="3" id="KW-1185">Reference proteome</keyword>
<feature type="transmembrane region" description="Helical" evidence="1">
    <location>
        <begin position="49"/>
        <end position="66"/>
    </location>
</feature>
<sequence length="224" mass="23852">MRGVIRALAVPVWRTLPWRTLGAAGAVGLLIPGLPRLSGAEPAEWVTLLLLRTAALVLALGLAFLLDDPARHGTTPVPTGRAVRSALRVALVAPFAAAWWTAVLLLAPGAHRPPTGDVTLEAGAACALALALAGLAARHSDDPHPSRPAATTLLAAALLAPLLLPDDWPLFVPAGDPRWDTAHDHWAWLLAASGAVWLATLREPIRRLFRIPFRRRSPRPRRSG</sequence>